<keyword evidence="2" id="KW-0479">Metal-binding</keyword>
<dbReference type="SUPFAM" id="SSF52467">
    <property type="entry name" value="DHS-like NAD/FAD-binding domain"/>
    <property type="match status" value="1"/>
</dbReference>
<feature type="transmembrane region" description="Helical" evidence="3">
    <location>
        <begin position="21"/>
        <end position="40"/>
    </location>
</feature>
<feature type="binding site" evidence="2">
    <location>
        <position position="177"/>
    </location>
    <ligand>
        <name>Zn(2+)</name>
        <dbReference type="ChEBI" id="CHEBI:29105"/>
    </ligand>
</feature>
<feature type="domain" description="Deacetylase sirtuin-type" evidence="4">
    <location>
        <begin position="1"/>
        <end position="281"/>
    </location>
</feature>
<name>A0A089LNV0_PAEBO</name>
<accession>A0A089LNV0</accession>
<dbReference type="PROSITE" id="PS50305">
    <property type="entry name" value="SIRTUIN"/>
    <property type="match status" value="1"/>
</dbReference>
<evidence type="ECO:0000256" key="1">
    <source>
        <dbReference type="ARBA" id="ARBA00023027"/>
    </source>
</evidence>
<feature type="binding site" evidence="2">
    <location>
        <position position="174"/>
    </location>
    <ligand>
        <name>Zn(2+)</name>
        <dbReference type="ChEBI" id="CHEBI:29105"/>
    </ligand>
</feature>
<keyword evidence="6" id="KW-1185">Reference proteome</keyword>
<feature type="binding site" evidence="2">
    <location>
        <position position="139"/>
    </location>
    <ligand>
        <name>Zn(2+)</name>
        <dbReference type="ChEBI" id="CHEBI:29105"/>
    </ligand>
</feature>
<evidence type="ECO:0000256" key="3">
    <source>
        <dbReference type="SAM" id="Phobius"/>
    </source>
</evidence>
<dbReference type="AlphaFoldDB" id="A0A089LNV0"/>
<dbReference type="Gene3D" id="3.40.50.1220">
    <property type="entry name" value="TPP-binding domain"/>
    <property type="match status" value="1"/>
</dbReference>
<dbReference type="RefSeq" id="WP_042217480.1">
    <property type="nucleotide sequence ID" value="NZ_CP009285.1"/>
</dbReference>
<keyword evidence="3" id="KW-0812">Transmembrane</keyword>
<proteinExistence type="predicted"/>
<dbReference type="Proteomes" id="UP000029518">
    <property type="component" value="Chromosome"/>
</dbReference>
<protein>
    <submittedName>
        <fullName evidence="5">Sir2 silent information regulator family NAD-dependent deacetylase</fullName>
    </submittedName>
</protein>
<keyword evidence="1" id="KW-0520">NAD</keyword>
<evidence type="ECO:0000256" key="2">
    <source>
        <dbReference type="PROSITE-ProRule" id="PRU00236"/>
    </source>
</evidence>
<keyword evidence="2" id="KW-0862">Zinc</keyword>
<keyword evidence="3" id="KW-0472">Membrane</keyword>
<evidence type="ECO:0000313" key="5">
    <source>
        <dbReference type="EMBL" id="AIQ60848.1"/>
    </source>
</evidence>
<dbReference type="EMBL" id="CP009285">
    <property type="protein sequence ID" value="AIQ60848.1"/>
    <property type="molecule type" value="Genomic_DNA"/>
</dbReference>
<dbReference type="HOGENOM" id="CLU_071599_0_0_9"/>
<dbReference type="InterPro" id="IPR029035">
    <property type="entry name" value="DHS-like_NAD/FAD-binding_dom"/>
</dbReference>
<feature type="binding site" evidence="2">
    <location>
        <position position="143"/>
    </location>
    <ligand>
        <name>Zn(2+)</name>
        <dbReference type="ChEBI" id="CHEBI:29105"/>
    </ligand>
</feature>
<sequence>MRSSYKKRLERAKRALEGAEYVLLGGGAGLSAAAGITYSGKRFTEHFEPFINKYGFTDLYTSSFYPFKTEEENWAYWAKHISVNRFEIGATSLYEDLFQLVKEKEYFVISTNVESQFVKAGFPEDKVFEIQGDYSYLQCEKGCHDTLYYNESLVKEMIEHTRDCRIPTELVPKCPVCGGKMDVNLRKNGYFVQDENWYEADRRYTQFLSKSDKGRIVYAELGVGFNTPGIIRYPFERMTYNNDNAALIRFNLEHPEGAPENKFKTIAFTEDMREIVRDLME</sequence>
<evidence type="ECO:0000313" key="6">
    <source>
        <dbReference type="Proteomes" id="UP000029518"/>
    </source>
</evidence>
<evidence type="ECO:0000259" key="4">
    <source>
        <dbReference type="PROSITE" id="PS50305"/>
    </source>
</evidence>
<comment type="caution">
    <text evidence="2">Lacks conserved residue(s) required for the propagation of feature annotation.</text>
</comment>
<reference evidence="5" key="1">
    <citation type="submission" date="2014-08" db="EMBL/GenBank/DDBJ databases">
        <title>Comparative genomics of the Paenibacillus odorifer group.</title>
        <authorList>
            <person name="den Bakker H.C."/>
            <person name="Tsai Y.-C.Y.-C."/>
            <person name="Martin N."/>
            <person name="Korlach J."/>
            <person name="Wiedmann M."/>
        </authorList>
    </citation>
    <scope>NUCLEOTIDE SEQUENCE [LARGE SCALE GENOMIC DNA]</scope>
    <source>
        <strain evidence="5">DSM 13188</strain>
    </source>
</reference>
<keyword evidence="3" id="KW-1133">Transmembrane helix</keyword>
<dbReference type="GO" id="GO:0046872">
    <property type="term" value="F:metal ion binding"/>
    <property type="evidence" value="ECO:0007669"/>
    <property type="project" value="UniProtKB-KW"/>
</dbReference>
<dbReference type="KEGG" id="pbd:PBOR_30905"/>
<dbReference type="InterPro" id="IPR026590">
    <property type="entry name" value="Ssirtuin_cat_dom"/>
</dbReference>
<organism evidence="5 6">
    <name type="scientific">Paenibacillus borealis</name>
    <dbReference type="NCBI Taxonomy" id="160799"/>
    <lineage>
        <taxon>Bacteria</taxon>
        <taxon>Bacillati</taxon>
        <taxon>Bacillota</taxon>
        <taxon>Bacilli</taxon>
        <taxon>Bacillales</taxon>
        <taxon>Paenibacillaceae</taxon>
        <taxon>Paenibacillus</taxon>
    </lineage>
</organism>
<gene>
    <name evidence="5" type="ORF">PBOR_30905</name>
</gene>
<dbReference type="OrthoDB" id="394960at2"/>